<dbReference type="InterPro" id="IPR019734">
    <property type="entry name" value="TPR_rpt"/>
</dbReference>
<name>A0ABX8X293_9CYAN</name>
<feature type="repeat" description="TPR" evidence="1">
    <location>
        <begin position="1035"/>
        <end position="1068"/>
    </location>
</feature>
<feature type="repeat" description="TPR" evidence="1">
    <location>
        <begin position="915"/>
        <end position="948"/>
    </location>
</feature>
<dbReference type="PANTHER" id="PTHR10098">
    <property type="entry name" value="RAPSYN-RELATED"/>
    <property type="match status" value="1"/>
</dbReference>
<feature type="domain" description="CHAT" evidence="2">
    <location>
        <begin position="64"/>
        <end position="331"/>
    </location>
</feature>
<proteinExistence type="predicted"/>
<evidence type="ECO:0000313" key="4">
    <source>
        <dbReference type="EMBL" id="QYX32643.1"/>
    </source>
</evidence>
<gene>
    <name evidence="4" type="ORF">K2F26_04490</name>
</gene>
<dbReference type="PROSITE" id="PS50293">
    <property type="entry name" value="TPR_REGION"/>
    <property type="match status" value="3"/>
</dbReference>
<dbReference type="PANTHER" id="PTHR10098:SF108">
    <property type="entry name" value="TETRATRICOPEPTIDE REPEAT PROTEIN 28"/>
    <property type="match status" value="1"/>
</dbReference>
<evidence type="ECO:0000256" key="1">
    <source>
        <dbReference type="PROSITE-ProRule" id="PRU00339"/>
    </source>
</evidence>
<feature type="repeat" description="TPR" evidence="1">
    <location>
        <begin position="1355"/>
        <end position="1388"/>
    </location>
</feature>
<evidence type="ECO:0000259" key="2">
    <source>
        <dbReference type="Pfam" id="PF12770"/>
    </source>
</evidence>
<dbReference type="SMART" id="SM00028">
    <property type="entry name" value="TPR"/>
    <property type="match status" value="18"/>
</dbReference>
<feature type="repeat" description="TPR" evidence="1">
    <location>
        <begin position="995"/>
        <end position="1028"/>
    </location>
</feature>
<feature type="repeat" description="TPR" evidence="1">
    <location>
        <begin position="1395"/>
        <end position="1428"/>
    </location>
</feature>
<dbReference type="Pfam" id="PF13424">
    <property type="entry name" value="TPR_12"/>
    <property type="match status" value="7"/>
</dbReference>
<feature type="repeat" description="TPR" evidence="1">
    <location>
        <begin position="860"/>
        <end position="893"/>
    </location>
</feature>
<dbReference type="InterPro" id="IPR041664">
    <property type="entry name" value="AAA_16"/>
</dbReference>
<feature type="repeat" description="TPR" evidence="1">
    <location>
        <begin position="1315"/>
        <end position="1348"/>
    </location>
</feature>
<feature type="repeat" description="TPR" evidence="1">
    <location>
        <begin position="1275"/>
        <end position="1308"/>
    </location>
</feature>
<keyword evidence="1" id="KW-0802">TPR repeat</keyword>
<feature type="repeat" description="TPR" evidence="1">
    <location>
        <begin position="1195"/>
        <end position="1228"/>
    </location>
</feature>
<organism evidence="4 5">
    <name type="scientific">Sphaerospermopsis torques-reginae ITEP-024</name>
    <dbReference type="NCBI Taxonomy" id="984208"/>
    <lineage>
        <taxon>Bacteria</taxon>
        <taxon>Bacillati</taxon>
        <taxon>Cyanobacteriota</taxon>
        <taxon>Cyanophyceae</taxon>
        <taxon>Nostocales</taxon>
        <taxon>Aphanizomenonaceae</taxon>
        <taxon>Sphaerospermopsis</taxon>
        <taxon>Sphaerospermopsis torques-reginae</taxon>
    </lineage>
</organism>
<keyword evidence="5" id="KW-1185">Reference proteome</keyword>
<evidence type="ECO:0000313" key="5">
    <source>
        <dbReference type="Proteomes" id="UP000826540"/>
    </source>
</evidence>
<dbReference type="SUPFAM" id="SSF48452">
    <property type="entry name" value="TPR-like"/>
    <property type="match status" value="5"/>
</dbReference>
<sequence>MQILHLDLKAVVGNYVELRYFTNNYNQYENRTLLLGEITDLIELAERDYYVSSFAEDYAVTGLRLYNWLDGTDRWLQKLINQYQRQGIILAISTAEKLAHLPWEVLHDGKTFLVQQSIIPVRWVSSDSVKTLSVENNPENRALQVLFMATSPQGVEPILDYEAEEARILEATERQPLALTVEESGCLSELGYLVDDYGKDYFDIFHITGHATISDGQPQFITETETGEADYASAEDIKEALQFRLPKLIFLSGCRTGQAGSKDANYGSVPSMAEELLNAGAKAVLGWGQAVSAVEATEAAATLYGELAAGKQITEAVAITYKTLIKNKARDWHLLRLYAADSLPGELVTPLRTPRRKPAPPLSVSTEFLDPAGKVKVPTRESFVGRRRQLQSCLRTLTQSTEEIGVLIYGMGGLGKSSLAARLCDRLPIFKPVVLMGRIDEPSLVDLLVKDLDDDEQRKRLQNPDEELRFRLKRIFQQLWDAGEKPFLLVLDDFEENLEPRQDSFVLKTSAVEVLTALVWAIRETSTKHRLILTCRYDFEFSQLQYFYKQPLEGMRGADLRKKCSRLEAFKTSSQVDEALKSQARRLADGNPRLLEWLDKILQNSTVDQIAILNRLEVDAVELREQVLAEALLQQMDATMGEMLSQGLVFELPVPREALTAVCENIPYLENYINRAVALGLLEVSPDESLRVPRILPLTLSTHVKTLHQQAAEVLYRLWLEEAETSTEEECLEIHRLGLLGEQGEIASRVGMVLTQKWMNTRRFRETLNLCNSTLNIVRDYNILHQLARSEERLGDTQQAQQHYQQALELCLPTDNTTKAVIINNLANIYASKGNTEEALTLYQQSLEIHQSIGNLPGQPSTLSNLARIYTKTGKIEEAIALHQQSLEIHKKIEDEIADYPQSSLFLDQLAGAKASTLHQLAGIYVDKGNIEEALALYQQSLEINESIGKLEGQATNLYQLAGIYVDTGKIEEALALYHQSLEISESIGYLEGQASTLHQLGVIYKNTGKIKEAITLYKQSLKINTSISNVKTKASTLHELGYIYENTGKIEEAITFYQESLKLSESIGDVQGQATTLHQLGYIYANTGNMEEAITFYQESLKLSESIGDVKTKAATLNNLAIIYTNTGNIEEAIALYQHSLKLTESIGDVKTKAATLNNLASIYTNTGNIEEAIALYQHSLKLTESIGDVKTKAATLNNLASIYTNTSNIEEAIALYQQSLKLTESIGDVKTKAATLKKLAINYTKTGKIEEAITCYQQLLEINESIGDVQGKAATLHKLGYIYADTDKIEEAIACYQQSLKINESTGDVQGKAANLQGLGRTYAKTSKIEEAITLYQQSLKINESIGNVRGKASTLNNLAIIYTKTGKIEEAIDLYQQSLQLTESIGDVQGKAATLNNLASIYADTGKVEEAIALYQQSLKLTESIGDVKTKAATLNNLARIYADTGKRDEAIALFQQFVEINESIGDVQAEPLKLTMLGLIAAQKKDFVTALEYLHQSLEILQQIKSPHAETVRGIINDVQQMAKS</sequence>
<dbReference type="RefSeq" id="WP_220610515.1">
    <property type="nucleotide sequence ID" value="NZ_CP080598.1"/>
</dbReference>
<dbReference type="InterPro" id="IPR024983">
    <property type="entry name" value="CHAT_dom"/>
</dbReference>
<feature type="repeat" description="TPR" evidence="1">
    <location>
        <begin position="820"/>
        <end position="853"/>
    </location>
</feature>
<feature type="repeat" description="TPR" evidence="1">
    <location>
        <begin position="1075"/>
        <end position="1108"/>
    </location>
</feature>
<dbReference type="PROSITE" id="PS50005">
    <property type="entry name" value="TPR"/>
    <property type="match status" value="16"/>
</dbReference>
<feature type="repeat" description="TPR" evidence="1">
    <location>
        <begin position="955"/>
        <end position="988"/>
    </location>
</feature>
<dbReference type="Pfam" id="PF12770">
    <property type="entry name" value="CHAT"/>
    <property type="match status" value="1"/>
</dbReference>
<dbReference type="Pfam" id="PF13191">
    <property type="entry name" value="AAA_16"/>
    <property type="match status" value="1"/>
</dbReference>
<reference evidence="4 5" key="1">
    <citation type="journal article" date="2022" name="J. Am. Chem. Soc.">
        <title>Biosynthesis of Guanitoxin Enables Global Environmental Detection in Freshwater Cyanobacteria.</title>
        <authorList>
            <person name="Lima S.T."/>
            <person name="Fallon T.R."/>
            <person name="Cordoza J.L."/>
            <person name="Chekan J.R."/>
            <person name="Delbaje E."/>
            <person name="Hopiavuori A.R."/>
            <person name="Alvarenga D.O."/>
            <person name="Wood S.M."/>
            <person name="Luhavaya H."/>
            <person name="Baumgartner J.T."/>
            <person name="Dorr F.A."/>
            <person name="Etchegaray A."/>
            <person name="Pinto E."/>
            <person name="McKinnie S.M.K."/>
            <person name="Fiore M.F."/>
            <person name="Moore B.S."/>
        </authorList>
    </citation>
    <scope>NUCLEOTIDE SEQUENCE [LARGE SCALE GENOMIC DNA]</scope>
    <source>
        <strain evidence="4 5">ITEP-024</strain>
    </source>
</reference>
<feature type="repeat" description="TPR" evidence="1">
    <location>
        <begin position="1435"/>
        <end position="1468"/>
    </location>
</feature>
<dbReference type="InterPro" id="IPR027417">
    <property type="entry name" value="P-loop_NTPase"/>
</dbReference>
<feature type="repeat" description="TPR" evidence="1">
    <location>
        <begin position="1155"/>
        <end position="1188"/>
    </location>
</feature>
<dbReference type="Proteomes" id="UP000826540">
    <property type="component" value="Chromosome"/>
</dbReference>
<dbReference type="EMBL" id="CP080598">
    <property type="protein sequence ID" value="QYX32643.1"/>
    <property type="molecule type" value="Genomic_DNA"/>
</dbReference>
<dbReference type="Gene3D" id="1.25.40.10">
    <property type="entry name" value="Tetratricopeptide repeat domain"/>
    <property type="match status" value="4"/>
</dbReference>
<feature type="repeat" description="TPR" evidence="1">
    <location>
        <begin position="1235"/>
        <end position="1268"/>
    </location>
</feature>
<evidence type="ECO:0000259" key="3">
    <source>
        <dbReference type="Pfam" id="PF13191"/>
    </source>
</evidence>
<dbReference type="Pfam" id="PF13181">
    <property type="entry name" value="TPR_8"/>
    <property type="match status" value="2"/>
</dbReference>
<dbReference type="SUPFAM" id="SSF52540">
    <property type="entry name" value="P-loop containing nucleoside triphosphate hydrolases"/>
    <property type="match status" value="1"/>
</dbReference>
<protein>
    <submittedName>
        <fullName evidence="4">Tetratricopeptide repeat protein</fullName>
    </submittedName>
</protein>
<dbReference type="Gene3D" id="3.40.50.300">
    <property type="entry name" value="P-loop containing nucleotide triphosphate hydrolases"/>
    <property type="match status" value="1"/>
</dbReference>
<accession>A0ABX8X293</accession>
<dbReference type="Pfam" id="PF13374">
    <property type="entry name" value="TPR_10"/>
    <property type="match status" value="1"/>
</dbReference>
<feature type="domain" description="Orc1-like AAA ATPase" evidence="3">
    <location>
        <begin position="383"/>
        <end position="496"/>
    </location>
</feature>
<dbReference type="InterPro" id="IPR011990">
    <property type="entry name" value="TPR-like_helical_dom_sf"/>
</dbReference>
<feature type="repeat" description="TPR" evidence="1">
    <location>
        <begin position="1115"/>
        <end position="1148"/>
    </location>
</feature>